<comment type="caution">
    <text evidence="3">The sequence shown here is derived from an EMBL/GenBank/DDBJ whole genome shotgun (WGS) entry which is preliminary data.</text>
</comment>
<feature type="domain" description="Integrase catalytic" evidence="2">
    <location>
        <begin position="209"/>
        <end position="375"/>
    </location>
</feature>
<keyword evidence="4" id="KW-1185">Reference proteome</keyword>
<dbReference type="EMBL" id="LGRX02025613">
    <property type="protein sequence ID" value="KAK3252126.1"/>
    <property type="molecule type" value="Genomic_DNA"/>
</dbReference>
<dbReference type="PROSITE" id="PS50994">
    <property type="entry name" value="INTEGRASE"/>
    <property type="match status" value="1"/>
</dbReference>
<dbReference type="InterPro" id="IPR001584">
    <property type="entry name" value="Integrase_cat-core"/>
</dbReference>
<accession>A0AAE0F4T9</accession>
<evidence type="ECO:0000256" key="1">
    <source>
        <dbReference type="SAM" id="MobiDB-lite"/>
    </source>
</evidence>
<reference evidence="3 4" key="1">
    <citation type="journal article" date="2015" name="Genome Biol. Evol.">
        <title>Comparative Genomics of a Bacterivorous Green Alga Reveals Evolutionary Causalities and Consequences of Phago-Mixotrophic Mode of Nutrition.</title>
        <authorList>
            <person name="Burns J.A."/>
            <person name="Paasch A."/>
            <person name="Narechania A."/>
            <person name="Kim E."/>
        </authorList>
    </citation>
    <scope>NUCLEOTIDE SEQUENCE [LARGE SCALE GENOMIC DNA]</scope>
    <source>
        <strain evidence="3 4">PLY_AMNH</strain>
    </source>
</reference>
<organism evidence="3 4">
    <name type="scientific">Cymbomonas tetramitiformis</name>
    <dbReference type="NCBI Taxonomy" id="36881"/>
    <lineage>
        <taxon>Eukaryota</taxon>
        <taxon>Viridiplantae</taxon>
        <taxon>Chlorophyta</taxon>
        <taxon>Pyramimonadophyceae</taxon>
        <taxon>Pyramimonadales</taxon>
        <taxon>Pyramimonadaceae</taxon>
        <taxon>Cymbomonas</taxon>
    </lineage>
</organism>
<dbReference type="GO" id="GO:0003676">
    <property type="term" value="F:nucleic acid binding"/>
    <property type="evidence" value="ECO:0007669"/>
    <property type="project" value="InterPro"/>
</dbReference>
<dbReference type="InterPro" id="IPR036397">
    <property type="entry name" value="RNaseH_sf"/>
</dbReference>
<evidence type="ECO:0000313" key="3">
    <source>
        <dbReference type="EMBL" id="KAK3252126.1"/>
    </source>
</evidence>
<dbReference type="InterPro" id="IPR012337">
    <property type="entry name" value="RNaseH-like_sf"/>
</dbReference>
<proteinExistence type="predicted"/>
<gene>
    <name evidence="3" type="ORF">CYMTET_38566</name>
</gene>
<dbReference type="GO" id="GO:0015074">
    <property type="term" value="P:DNA integration"/>
    <property type="evidence" value="ECO:0007669"/>
    <property type="project" value="InterPro"/>
</dbReference>
<name>A0AAE0F4T9_9CHLO</name>
<sequence length="515" mass="57500">MELQVVLGLAMDRRAMEALYAVSEVTTPSMARTRAVHPTCRTISLKPFVKQEGEWVEVKQREPMQAAAGERSSRGPQRAWAEEVEPTCTSAAEKDLADGAVEAITIRALKDTVRFTQLAANLMEQQSQREQYRYVHTDHACMDWLKSRGGIEAPETDTRRVLSRARSYRWTEVEGELYFITANAKEVRVPKPDGTGWTWVKTHCAKEETLLHPLDIKSFMYRWSLDLLIPGKVTPSGHRRILVLTEHCTRFVVAVPLPDKEASTIAWAFRNNVLSVVGAPAEALVDGGGEFEGEFEKLYESCLIDRRVTSPDPPEGNGLTERVVCTITFCLKKCALVHGLNFEWDQFLWAIVLSYNAAKQQSTGVAPFAMLFAQEPTMPPDLKCRPALEFDTMPNKSDADTRVADLLARAEVVRRTGLKKKTAVSHIAPCFLQIKDNSGDDSTDVTVMERWAGKLKRATSALLEKTPSPTTMLESGVGPRRSILKGKANQPWLAASLAQVQHKEEHHWLGSTEEG</sequence>
<dbReference type="Proteomes" id="UP001190700">
    <property type="component" value="Unassembled WGS sequence"/>
</dbReference>
<evidence type="ECO:0000313" key="4">
    <source>
        <dbReference type="Proteomes" id="UP001190700"/>
    </source>
</evidence>
<dbReference type="InterPro" id="IPR050951">
    <property type="entry name" value="Retrovirus_Pol_polyprotein"/>
</dbReference>
<protein>
    <recommendedName>
        <fullName evidence="2">Integrase catalytic domain-containing protein</fullName>
    </recommendedName>
</protein>
<feature type="region of interest" description="Disordered" evidence="1">
    <location>
        <begin position="61"/>
        <end position="80"/>
    </location>
</feature>
<dbReference type="PANTHER" id="PTHR37984">
    <property type="entry name" value="PROTEIN CBG26694"/>
    <property type="match status" value="1"/>
</dbReference>
<dbReference type="AlphaFoldDB" id="A0AAE0F4T9"/>
<dbReference type="Gene3D" id="3.30.420.10">
    <property type="entry name" value="Ribonuclease H-like superfamily/Ribonuclease H"/>
    <property type="match status" value="1"/>
</dbReference>
<dbReference type="PANTHER" id="PTHR37984:SF5">
    <property type="entry name" value="PROTEIN NYNRIN-LIKE"/>
    <property type="match status" value="1"/>
</dbReference>
<evidence type="ECO:0000259" key="2">
    <source>
        <dbReference type="PROSITE" id="PS50994"/>
    </source>
</evidence>
<dbReference type="SUPFAM" id="SSF53098">
    <property type="entry name" value="Ribonuclease H-like"/>
    <property type="match status" value="1"/>
</dbReference>